<keyword evidence="3" id="KW-1185">Reference proteome</keyword>
<evidence type="ECO:0000256" key="1">
    <source>
        <dbReference type="SAM" id="MobiDB-lite"/>
    </source>
</evidence>
<proteinExistence type="predicted"/>
<comment type="caution">
    <text evidence="2">The sequence shown here is derived from an EMBL/GenBank/DDBJ whole genome shotgun (WGS) entry which is preliminary data.</text>
</comment>
<name>A0AAN6PY67_9PEZI</name>
<dbReference type="EMBL" id="MU863643">
    <property type="protein sequence ID" value="KAK4100140.1"/>
    <property type="molecule type" value="Genomic_DNA"/>
</dbReference>
<gene>
    <name evidence="2" type="ORF">N658DRAFT_140248</name>
</gene>
<protein>
    <submittedName>
        <fullName evidence="2">Uncharacterized protein</fullName>
    </submittedName>
</protein>
<evidence type="ECO:0000313" key="2">
    <source>
        <dbReference type="EMBL" id="KAK4100140.1"/>
    </source>
</evidence>
<reference evidence="2" key="2">
    <citation type="submission" date="2023-05" db="EMBL/GenBank/DDBJ databases">
        <authorList>
            <consortium name="Lawrence Berkeley National Laboratory"/>
            <person name="Steindorff A."/>
            <person name="Hensen N."/>
            <person name="Bonometti L."/>
            <person name="Westerberg I."/>
            <person name="Brannstrom I.O."/>
            <person name="Guillou S."/>
            <person name="Cros-Aarteil S."/>
            <person name="Calhoun S."/>
            <person name="Haridas S."/>
            <person name="Kuo A."/>
            <person name="Mondo S."/>
            <person name="Pangilinan J."/>
            <person name="Riley R."/>
            <person name="Labutti K."/>
            <person name="Andreopoulos B."/>
            <person name="Lipzen A."/>
            <person name="Chen C."/>
            <person name="Yanf M."/>
            <person name="Daum C."/>
            <person name="Ng V."/>
            <person name="Clum A."/>
            <person name="Ohm R."/>
            <person name="Martin F."/>
            <person name="Silar P."/>
            <person name="Natvig D."/>
            <person name="Lalanne C."/>
            <person name="Gautier V."/>
            <person name="Ament-Velasquez S.L."/>
            <person name="Kruys A."/>
            <person name="Hutchinson M.I."/>
            <person name="Powell A.J."/>
            <person name="Barry K."/>
            <person name="Miller A.N."/>
            <person name="Grigoriev I.V."/>
            <person name="Debuchy R."/>
            <person name="Gladieux P."/>
            <person name="Thoren M.H."/>
            <person name="Johannesson H."/>
        </authorList>
    </citation>
    <scope>NUCLEOTIDE SEQUENCE</scope>
    <source>
        <strain evidence="2">CBS 757.83</strain>
    </source>
</reference>
<accession>A0AAN6PY67</accession>
<dbReference type="Proteomes" id="UP001305647">
    <property type="component" value="Unassembled WGS sequence"/>
</dbReference>
<dbReference type="AlphaFoldDB" id="A0AAN6PY67"/>
<organism evidence="2 3">
    <name type="scientific">Parathielavia hyrcaniae</name>
    <dbReference type="NCBI Taxonomy" id="113614"/>
    <lineage>
        <taxon>Eukaryota</taxon>
        <taxon>Fungi</taxon>
        <taxon>Dikarya</taxon>
        <taxon>Ascomycota</taxon>
        <taxon>Pezizomycotina</taxon>
        <taxon>Sordariomycetes</taxon>
        <taxon>Sordariomycetidae</taxon>
        <taxon>Sordariales</taxon>
        <taxon>Chaetomiaceae</taxon>
        <taxon>Parathielavia</taxon>
    </lineage>
</organism>
<sequence length="149" mass="15922">MSLSSLGPTNRAALQPQCVMLHFSPSNPSCPECQMSDREQVEAGRRQRLGNWWGLSIMEPLLEGKPGSPVGGGPSPNGTTLGPARTSAARRTMMILRTNGERNPLQVSGAVQFVSACIVRFAANCCVCRTVSLPTGKGFYDPQIACMIV</sequence>
<reference evidence="2" key="1">
    <citation type="journal article" date="2023" name="Mol. Phylogenet. Evol.">
        <title>Genome-scale phylogeny and comparative genomics of the fungal order Sordariales.</title>
        <authorList>
            <person name="Hensen N."/>
            <person name="Bonometti L."/>
            <person name="Westerberg I."/>
            <person name="Brannstrom I.O."/>
            <person name="Guillou S."/>
            <person name="Cros-Aarteil S."/>
            <person name="Calhoun S."/>
            <person name="Haridas S."/>
            <person name="Kuo A."/>
            <person name="Mondo S."/>
            <person name="Pangilinan J."/>
            <person name="Riley R."/>
            <person name="LaButti K."/>
            <person name="Andreopoulos B."/>
            <person name="Lipzen A."/>
            <person name="Chen C."/>
            <person name="Yan M."/>
            <person name="Daum C."/>
            <person name="Ng V."/>
            <person name="Clum A."/>
            <person name="Steindorff A."/>
            <person name="Ohm R.A."/>
            <person name="Martin F."/>
            <person name="Silar P."/>
            <person name="Natvig D.O."/>
            <person name="Lalanne C."/>
            <person name="Gautier V."/>
            <person name="Ament-Velasquez S.L."/>
            <person name="Kruys A."/>
            <person name="Hutchinson M.I."/>
            <person name="Powell A.J."/>
            <person name="Barry K."/>
            <person name="Miller A.N."/>
            <person name="Grigoriev I.V."/>
            <person name="Debuchy R."/>
            <person name="Gladieux P."/>
            <person name="Hiltunen Thoren M."/>
            <person name="Johannesson H."/>
        </authorList>
    </citation>
    <scope>NUCLEOTIDE SEQUENCE</scope>
    <source>
        <strain evidence="2">CBS 757.83</strain>
    </source>
</reference>
<evidence type="ECO:0000313" key="3">
    <source>
        <dbReference type="Proteomes" id="UP001305647"/>
    </source>
</evidence>
<feature type="region of interest" description="Disordered" evidence="1">
    <location>
        <begin position="64"/>
        <end position="85"/>
    </location>
</feature>